<dbReference type="Gene3D" id="2.30.170.20">
    <property type="entry name" value="Ribosomal protein L24e"/>
    <property type="match status" value="1"/>
</dbReference>
<dbReference type="PANTHER" id="PTHR10792">
    <property type="entry name" value="60S RIBOSOMAL PROTEIN L24"/>
    <property type="match status" value="1"/>
</dbReference>
<keyword evidence="7" id="KW-1185">Reference proteome</keyword>
<organism evidence="6 7">
    <name type="scientific">Pleodorina starrii</name>
    <dbReference type="NCBI Taxonomy" id="330485"/>
    <lineage>
        <taxon>Eukaryota</taxon>
        <taxon>Viridiplantae</taxon>
        <taxon>Chlorophyta</taxon>
        <taxon>core chlorophytes</taxon>
        <taxon>Chlorophyceae</taxon>
        <taxon>CS clade</taxon>
        <taxon>Chlamydomonadales</taxon>
        <taxon>Volvocaceae</taxon>
        <taxon>Pleodorina</taxon>
    </lineage>
</organism>
<dbReference type="PROSITE" id="PS01073">
    <property type="entry name" value="RIBOSOMAL_L24E"/>
    <property type="match status" value="1"/>
</dbReference>
<dbReference type="InterPro" id="IPR023442">
    <property type="entry name" value="Ribosomal_eL24_CS"/>
</dbReference>
<evidence type="ECO:0000313" key="6">
    <source>
        <dbReference type="EMBL" id="GLC56059.1"/>
    </source>
</evidence>
<dbReference type="InterPro" id="IPR011017">
    <property type="entry name" value="TRASH_dom"/>
</dbReference>
<accession>A0A9W6BPT1</accession>
<proteinExistence type="inferred from homology"/>
<keyword evidence="3" id="KW-0687">Ribonucleoprotein</keyword>
<dbReference type="InterPro" id="IPR056366">
    <property type="entry name" value="Ribosomal_eL24"/>
</dbReference>
<dbReference type="GO" id="GO:0002181">
    <property type="term" value="P:cytoplasmic translation"/>
    <property type="evidence" value="ECO:0007669"/>
    <property type="project" value="TreeGrafter"/>
</dbReference>
<evidence type="ECO:0000256" key="2">
    <source>
        <dbReference type="ARBA" id="ARBA00022980"/>
    </source>
</evidence>
<feature type="compositionally biased region" description="Low complexity" evidence="4">
    <location>
        <begin position="186"/>
        <end position="199"/>
    </location>
</feature>
<reference evidence="6 7" key="1">
    <citation type="journal article" date="2023" name="Commun. Biol.">
        <title>Reorganization of the ancestral sex-determining regions during the evolution of trioecy in Pleodorina starrii.</title>
        <authorList>
            <person name="Takahashi K."/>
            <person name="Suzuki S."/>
            <person name="Kawai-Toyooka H."/>
            <person name="Yamamoto K."/>
            <person name="Hamaji T."/>
            <person name="Ootsuki R."/>
            <person name="Yamaguchi H."/>
            <person name="Kawachi M."/>
            <person name="Higashiyama T."/>
            <person name="Nozaki H."/>
        </authorList>
    </citation>
    <scope>NUCLEOTIDE SEQUENCE [LARGE SCALE GENOMIC DNA]</scope>
    <source>
        <strain evidence="6 7">NIES-4479</strain>
    </source>
</reference>
<evidence type="ECO:0000256" key="4">
    <source>
        <dbReference type="SAM" id="MobiDB-lite"/>
    </source>
</evidence>
<gene>
    <name evidence="6" type="primary">PLEST002996</name>
    <name evidence="6" type="ORF">PLESTB_001060100</name>
</gene>
<sequence length="206" mass="23238">MPARAVVFFKGPGQQVAPEPAPVNPTPYSGLWVLLLRAIPPRLSLFTLGTPHLQPRRMVLKTNTCRFSGLRIYPGKGLLFIRTDGQQYMFLNKKCKSYYHNRLRPAKLAWTVTYRKQHKKDQVSEVQKKKRRAVAKSANRSIVGTSLEVIQKKRTEKPEVRQASREAAIREVKERMKKQKAERAAAAKAAAGPAKSAPKVVGRGKR</sequence>
<protein>
    <submittedName>
        <fullName evidence="6">60S ribosomal protein L24</fullName>
    </submittedName>
</protein>
<dbReference type="SMART" id="SM00746">
    <property type="entry name" value="TRASH"/>
    <property type="match status" value="1"/>
</dbReference>
<dbReference type="PANTHER" id="PTHR10792:SF1">
    <property type="entry name" value="RIBOSOMAL PROTEIN L24"/>
    <property type="match status" value="1"/>
</dbReference>
<evidence type="ECO:0000256" key="3">
    <source>
        <dbReference type="ARBA" id="ARBA00023274"/>
    </source>
</evidence>
<dbReference type="GO" id="GO:0003729">
    <property type="term" value="F:mRNA binding"/>
    <property type="evidence" value="ECO:0007669"/>
    <property type="project" value="TreeGrafter"/>
</dbReference>
<feature type="domain" description="TRASH" evidence="5">
    <location>
        <begin position="65"/>
        <end position="103"/>
    </location>
</feature>
<comment type="similarity">
    <text evidence="1">Belongs to the eukaryotic ribosomal protein eL24 family.</text>
</comment>
<keyword evidence="2 6" id="KW-0689">Ribosomal protein</keyword>
<comment type="caution">
    <text evidence="6">The sequence shown here is derived from an EMBL/GenBank/DDBJ whole genome shotgun (WGS) entry which is preliminary data.</text>
</comment>
<name>A0A9W6BPT1_9CHLO</name>
<dbReference type="AlphaFoldDB" id="A0A9W6BPT1"/>
<dbReference type="SUPFAM" id="SSF57716">
    <property type="entry name" value="Glucocorticoid receptor-like (DNA-binding domain)"/>
    <property type="match status" value="1"/>
</dbReference>
<feature type="compositionally biased region" description="Basic and acidic residues" evidence="4">
    <location>
        <begin position="175"/>
        <end position="185"/>
    </location>
</feature>
<dbReference type="EMBL" id="BRXU01000014">
    <property type="protein sequence ID" value="GLC56059.1"/>
    <property type="molecule type" value="Genomic_DNA"/>
</dbReference>
<dbReference type="InterPro" id="IPR000988">
    <property type="entry name" value="Ribosomal_eL24-rel_N"/>
</dbReference>
<evidence type="ECO:0000259" key="5">
    <source>
        <dbReference type="SMART" id="SM00746"/>
    </source>
</evidence>
<evidence type="ECO:0000256" key="1">
    <source>
        <dbReference type="ARBA" id="ARBA00005647"/>
    </source>
</evidence>
<evidence type="ECO:0000313" key="7">
    <source>
        <dbReference type="Proteomes" id="UP001165080"/>
    </source>
</evidence>
<dbReference type="InterPro" id="IPR038630">
    <property type="entry name" value="L24e/L24_sf"/>
</dbReference>
<dbReference type="GO" id="GO:0003735">
    <property type="term" value="F:structural constituent of ribosome"/>
    <property type="evidence" value="ECO:0007669"/>
    <property type="project" value="InterPro"/>
</dbReference>
<dbReference type="FunFam" id="2.30.170.20:FF:000003">
    <property type="entry name" value="60S ribosomal protein L24"/>
    <property type="match status" value="1"/>
</dbReference>
<feature type="region of interest" description="Disordered" evidence="4">
    <location>
        <begin position="175"/>
        <end position="206"/>
    </location>
</feature>
<dbReference type="Proteomes" id="UP001165080">
    <property type="component" value="Unassembled WGS sequence"/>
</dbReference>
<dbReference type="GO" id="GO:0022625">
    <property type="term" value="C:cytosolic large ribosomal subunit"/>
    <property type="evidence" value="ECO:0007669"/>
    <property type="project" value="TreeGrafter"/>
</dbReference>
<dbReference type="Gene3D" id="6.10.250.1270">
    <property type="match status" value="1"/>
</dbReference>
<dbReference type="Pfam" id="PF01246">
    <property type="entry name" value="Ribosomal_L24e"/>
    <property type="match status" value="1"/>
</dbReference>
<dbReference type="CDD" id="cd00472">
    <property type="entry name" value="Ribosomal_L24e_L24"/>
    <property type="match status" value="1"/>
</dbReference>